<organism evidence="7 8">
    <name type="scientific">Teladorsagia circumcincta</name>
    <name type="common">Brown stomach worm</name>
    <name type="synonym">Ostertagia circumcincta</name>
    <dbReference type="NCBI Taxonomy" id="45464"/>
    <lineage>
        <taxon>Eukaryota</taxon>
        <taxon>Metazoa</taxon>
        <taxon>Ecdysozoa</taxon>
        <taxon>Nematoda</taxon>
        <taxon>Chromadorea</taxon>
        <taxon>Rhabditida</taxon>
        <taxon>Rhabditina</taxon>
        <taxon>Rhabditomorpha</taxon>
        <taxon>Strongyloidea</taxon>
        <taxon>Trichostrongylidae</taxon>
        <taxon>Teladorsagia</taxon>
    </lineage>
</organism>
<dbReference type="SUPFAM" id="SSF51395">
    <property type="entry name" value="FMN-linked oxidoreductases"/>
    <property type="match status" value="1"/>
</dbReference>
<dbReference type="GO" id="GO:0005782">
    <property type="term" value="C:peroxisomal matrix"/>
    <property type="evidence" value="ECO:0007669"/>
    <property type="project" value="TreeGrafter"/>
</dbReference>
<dbReference type="GO" id="GO:0001561">
    <property type="term" value="P:fatty acid alpha-oxidation"/>
    <property type="evidence" value="ECO:0007669"/>
    <property type="project" value="TreeGrafter"/>
</dbReference>
<dbReference type="Proteomes" id="UP000230423">
    <property type="component" value="Unassembled WGS sequence"/>
</dbReference>
<evidence type="ECO:0000256" key="1">
    <source>
        <dbReference type="ARBA" id="ARBA00001917"/>
    </source>
</evidence>
<evidence type="ECO:0000313" key="8">
    <source>
        <dbReference type="Proteomes" id="UP000230423"/>
    </source>
</evidence>
<comment type="cofactor">
    <cofactor evidence="1">
        <name>FMN</name>
        <dbReference type="ChEBI" id="CHEBI:58210"/>
    </cofactor>
</comment>
<dbReference type="PROSITE" id="PS00557">
    <property type="entry name" value="FMN_HYDROXY_ACID_DH_1"/>
    <property type="match status" value="1"/>
</dbReference>
<evidence type="ECO:0000256" key="5">
    <source>
        <dbReference type="ARBA" id="ARBA00029327"/>
    </source>
</evidence>
<dbReference type="CDD" id="cd02809">
    <property type="entry name" value="alpha_hydroxyacid_oxid_FMN"/>
    <property type="match status" value="1"/>
</dbReference>
<keyword evidence="8" id="KW-1185">Reference proteome</keyword>
<dbReference type="EMBL" id="KZ361395">
    <property type="protein sequence ID" value="PIO58372.1"/>
    <property type="molecule type" value="Genomic_DNA"/>
</dbReference>
<dbReference type="InterPro" id="IPR013785">
    <property type="entry name" value="Aldolase_TIM"/>
</dbReference>
<dbReference type="GO" id="GO:0003973">
    <property type="term" value="F:(S)-2-hydroxy-acid oxidase activity"/>
    <property type="evidence" value="ECO:0007669"/>
    <property type="project" value="UniProtKB-EC"/>
</dbReference>
<dbReference type="InterPro" id="IPR000262">
    <property type="entry name" value="FMN-dep_DH"/>
</dbReference>
<dbReference type="AlphaFoldDB" id="A0A2G9TLM1"/>
<dbReference type="PROSITE" id="PS51349">
    <property type="entry name" value="FMN_HYDROXY_ACID_DH_2"/>
    <property type="match status" value="1"/>
</dbReference>
<dbReference type="InterPro" id="IPR012133">
    <property type="entry name" value="Alpha-hydoxy_acid_DH_FMN"/>
</dbReference>
<evidence type="ECO:0000259" key="6">
    <source>
        <dbReference type="PROSITE" id="PS51349"/>
    </source>
</evidence>
<sequence length="178" mass="19416">MPATKVGSSGFMEYVSNEIDPSINWDTIDWLLKSTKLPVIIKGVMRGDDAEEGVRRGVHGIIVSNHGGRQMDSAPATIEVLSEVVHAVQGRIPVFIDGGFRNGRDVFKAIALGAKGVFIGRPILWGLAVKGAEGVAKVMKLLQTEFAHTMQLAGCHSIEEIQESPDIVVHQRYYHSKL</sequence>
<dbReference type="Pfam" id="PF01070">
    <property type="entry name" value="FMN_dh"/>
    <property type="match status" value="1"/>
</dbReference>
<dbReference type="PANTHER" id="PTHR10578:SF149">
    <property type="entry name" value="2-HYDROXYACID OXIDASE 2"/>
    <property type="match status" value="1"/>
</dbReference>
<reference evidence="7 8" key="1">
    <citation type="submission" date="2015-09" db="EMBL/GenBank/DDBJ databases">
        <title>Draft genome of the parasitic nematode Teladorsagia circumcincta isolate WARC Sus (inbred).</title>
        <authorList>
            <person name="Mitreva M."/>
        </authorList>
    </citation>
    <scope>NUCLEOTIDE SEQUENCE [LARGE SCALE GENOMIC DNA]</scope>
    <source>
        <strain evidence="7 8">S</strain>
    </source>
</reference>
<dbReference type="GO" id="GO:0010181">
    <property type="term" value="F:FMN binding"/>
    <property type="evidence" value="ECO:0007669"/>
    <property type="project" value="InterPro"/>
</dbReference>
<protein>
    <submittedName>
        <fullName evidence="7">Dehydrogenase, FMN-dependent</fullName>
    </submittedName>
</protein>
<evidence type="ECO:0000256" key="4">
    <source>
        <dbReference type="ARBA" id="ARBA00029325"/>
    </source>
</evidence>
<dbReference type="OrthoDB" id="25826at2759"/>
<comment type="similarity">
    <text evidence="3">Belongs to the FMN-dependent alpha-hydroxy acid dehydrogenase family.</text>
</comment>
<feature type="domain" description="FMN hydroxy acid dehydrogenase" evidence="6">
    <location>
        <begin position="1"/>
        <end position="171"/>
    </location>
</feature>
<evidence type="ECO:0000256" key="3">
    <source>
        <dbReference type="ARBA" id="ARBA00024042"/>
    </source>
</evidence>
<gene>
    <name evidence="7" type="ORF">TELCIR_20195</name>
</gene>
<comment type="catalytic activity">
    <reaction evidence="5">
        <text>2-hydroxyoctanoate + O2 = 2-oxooctanoate + H2O2</text>
        <dbReference type="Rhea" id="RHEA:67940"/>
        <dbReference type="ChEBI" id="CHEBI:15379"/>
        <dbReference type="ChEBI" id="CHEBI:16240"/>
        <dbReference type="ChEBI" id="CHEBI:133514"/>
        <dbReference type="ChEBI" id="CHEBI:176689"/>
    </reaction>
    <physiologicalReaction direction="left-to-right" evidence="5">
        <dbReference type="Rhea" id="RHEA:67941"/>
    </physiologicalReaction>
</comment>
<accession>A0A2G9TLM1</accession>
<dbReference type="InterPro" id="IPR037396">
    <property type="entry name" value="FMN_HAD"/>
</dbReference>
<comment type="catalytic activity">
    <reaction evidence="4">
        <text>a (2S)-2-hydroxycarboxylate + O2 = a 2-oxocarboxylate + H2O2</text>
        <dbReference type="Rhea" id="RHEA:16789"/>
        <dbReference type="ChEBI" id="CHEBI:15379"/>
        <dbReference type="ChEBI" id="CHEBI:16240"/>
        <dbReference type="ChEBI" id="CHEBI:35179"/>
        <dbReference type="ChEBI" id="CHEBI:58123"/>
        <dbReference type="EC" id="1.1.3.15"/>
    </reaction>
    <physiologicalReaction direction="left-to-right" evidence="4">
        <dbReference type="Rhea" id="RHEA:16790"/>
    </physiologicalReaction>
</comment>
<evidence type="ECO:0000256" key="2">
    <source>
        <dbReference type="ARBA" id="ARBA00023002"/>
    </source>
</evidence>
<evidence type="ECO:0000313" key="7">
    <source>
        <dbReference type="EMBL" id="PIO58372.1"/>
    </source>
</evidence>
<name>A0A2G9TLM1_TELCI</name>
<keyword evidence="2" id="KW-0560">Oxidoreductase</keyword>
<proteinExistence type="inferred from homology"/>
<dbReference type="PANTHER" id="PTHR10578">
    <property type="entry name" value="S -2-HYDROXY-ACID OXIDASE-RELATED"/>
    <property type="match status" value="1"/>
</dbReference>
<dbReference type="InterPro" id="IPR008259">
    <property type="entry name" value="FMN_hydac_DH_AS"/>
</dbReference>
<dbReference type="Gene3D" id="3.20.20.70">
    <property type="entry name" value="Aldolase class I"/>
    <property type="match status" value="1"/>
</dbReference>